<feature type="transmembrane region" description="Helical" evidence="1">
    <location>
        <begin position="83"/>
        <end position="102"/>
    </location>
</feature>
<organism evidence="2 3">
    <name type="scientific">Stutzerimonas stutzeri</name>
    <name type="common">Pseudomonas stutzeri</name>
    <dbReference type="NCBI Taxonomy" id="316"/>
    <lineage>
        <taxon>Bacteria</taxon>
        <taxon>Pseudomonadati</taxon>
        <taxon>Pseudomonadota</taxon>
        <taxon>Gammaproteobacteria</taxon>
        <taxon>Pseudomonadales</taxon>
        <taxon>Pseudomonadaceae</taxon>
        <taxon>Stutzerimonas</taxon>
    </lineage>
</organism>
<dbReference type="PROSITE" id="PS00422">
    <property type="entry name" value="GRANINS_1"/>
    <property type="match status" value="1"/>
</dbReference>
<keyword evidence="1" id="KW-0812">Transmembrane</keyword>
<reference evidence="2 3" key="1">
    <citation type="submission" date="2016-05" db="EMBL/GenBank/DDBJ databases">
        <title>Genome sequence of Pseudomonas stutzeri 273 and identification of the exopolysaccharide biosynthesis locus.</title>
        <authorList>
            <person name="Wu S."/>
            <person name="Sun C."/>
        </authorList>
    </citation>
    <scope>NUCLEOTIDE SEQUENCE [LARGE SCALE GENOMIC DNA]</scope>
    <source>
        <strain evidence="2 3">273</strain>
    </source>
</reference>
<evidence type="ECO:0000313" key="2">
    <source>
        <dbReference type="EMBL" id="ANF25479.1"/>
    </source>
</evidence>
<gene>
    <name evidence="2" type="ORF">PS273GM_10125</name>
</gene>
<evidence type="ECO:0008006" key="4">
    <source>
        <dbReference type="Google" id="ProtNLM"/>
    </source>
</evidence>
<keyword evidence="1" id="KW-1133">Transmembrane helix</keyword>
<evidence type="ECO:0000256" key="1">
    <source>
        <dbReference type="SAM" id="Phobius"/>
    </source>
</evidence>
<dbReference type="EMBL" id="CP015641">
    <property type="protein sequence ID" value="ANF25479.1"/>
    <property type="molecule type" value="Genomic_DNA"/>
</dbReference>
<proteinExistence type="predicted"/>
<accession>A0A172WQC1</accession>
<keyword evidence="1" id="KW-0472">Membrane</keyword>
<protein>
    <recommendedName>
        <fullName evidence="4">Anti-sigma factor</fullName>
    </recommendedName>
</protein>
<evidence type="ECO:0000313" key="3">
    <source>
        <dbReference type="Proteomes" id="UP000077787"/>
    </source>
</evidence>
<name>A0A172WQC1_STUST</name>
<dbReference type="Proteomes" id="UP000077787">
    <property type="component" value="Chromosome"/>
</dbReference>
<dbReference type="InterPro" id="IPR018054">
    <property type="entry name" value="Chromogranin_CS"/>
</dbReference>
<dbReference type="AlphaFoldDB" id="A0A172WQC1"/>
<sequence>MKPTLPTSDELSAFIDGELPPRRMAEIESLAAKDSELAQKVASLEYDAQQLRAALAGLPTSAPAIELDPARLRVEIKQRRQRLVATAASLVLALTLGITGGWHGRGAFTPSTGLPMADAVEAYRLFNSVSSPAVDLATHETSTLQRWLDSHFEAAAPMPDFEPYGFRPVGARLMATDQGAAAMVLYRDDRGETILFYVRPPGHKTIGRGSRRAEGLVAQYWADGTYHYAVVSQGTSPRSAAVQQAIAPLI</sequence>